<accession>A0A182SXZ0</accession>
<organism evidence="2 3">
    <name type="scientific">Anopheles maculatus</name>
    <dbReference type="NCBI Taxonomy" id="74869"/>
    <lineage>
        <taxon>Eukaryota</taxon>
        <taxon>Metazoa</taxon>
        <taxon>Ecdysozoa</taxon>
        <taxon>Arthropoda</taxon>
        <taxon>Hexapoda</taxon>
        <taxon>Insecta</taxon>
        <taxon>Pterygota</taxon>
        <taxon>Neoptera</taxon>
        <taxon>Endopterygota</taxon>
        <taxon>Diptera</taxon>
        <taxon>Nematocera</taxon>
        <taxon>Culicoidea</taxon>
        <taxon>Culicidae</taxon>
        <taxon>Anophelinae</taxon>
        <taxon>Anopheles</taxon>
        <taxon>Anopheles maculatus group</taxon>
    </lineage>
</organism>
<name>A0A182SXZ0_9DIPT</name>
<keyword evidence="3" id="KW-1185">Reference proteome</keyword>
<dbReference type="AlphaFoldDB" id="A0A182SXZ0"/>
<evidence type="ECO:0000313" key="2">
    <source>
        <dbReference type="EnsemblMetazoa" id="AMAM015677-PA"/>
    </source>
</evidence>
<dbReference type="Proteomes" id="UP000075901">
    <property type="component" value="Unassembled WGS sequence"/>
</dbReference>
<reference evidence="3" key="1">
    <citation type="submission" date="2013-09" db="EMBL/GenBank/DDBJ databases">
        <title>The Genome Sequence of Anopheles maculatus species B.</title>
        <authorList>
            <consortium name="The Broad Institute Genomics Platform"/>
            <person name="Neafsey D.E."/>
            <person name="Besansky N."/>
            <person name="Howell P."/>
            <person name="Walton C."/>
            <person name="Young S.K."/>
            <person name="Zeng Q."/>
            <person name="Gargeya S."/>
            <person name="Fitzgerald M."/>
            <person name="Haas B."/>
            <person name="Abouelleil A."/>
            <person name="Allen A.W."/>
            <person name="Alvarado L."/>
            <person name="Arachchi H.M."/>
            <person name="Berlin A.M."/>
            <person name="Chapman S.B."/>
            <person name="Gainer-Dewar J."/>
            <person name="Goldberg J."/>
            <person name="Griggs A."/>
            <person name="Gujja S."/>
            <person name="Hansen M."/>
            <person name="Howarth C."/>
            <person name="Imamovic A."/>
            <person name="Ireland A."/>
            <person name="Larimer J."/>
            <person name="McCowan C."/>
            <person name="Murphy C."/>
            <person name="Pearson M."/>
            <person name="Poon T.W."/>
            <person name="Priest M."/>
            <person name="Roberts A."/>
            <person name="Saif S."/>
            <person name="Shea T."/>
            <person name="Sisk P."/>
            <person name="Sykes S."/>
            <person name="Wortman J."/>
            <person name="Nusbaum C."/>
            <person name="Birren B."/>
        </authorList>
    </citation>
    <scope>NUCLEOTIDE SEQUENCE [LARGE SCALE GENOMIC DNA]</scope>
    <source>
        <strain evidence="3">maculatus3</strain>
    </source>
</reference>
<dbReference type="VEuPathDB" id="VectorBase:AMAM015677"/>
<protein>
    <submittedName>
        <fullName evidence="2">Uncharacterized protein</fullName>
    </submittedName>
</protein>
<reference evidence="2" key="2">
    <citation type="submission" date="2020-05" db="UniProtKB">
        <authorList>
            <consortium name="EnsemblMetazoa"/>
        </authorList>
    </citation>
    <scope>IDENTIFICATION</scope>
    <source>
        <strain evidence="2">maculatus3</strain>
    </source>
</reference>
<feature type="region of interest" description="Disordered" evidence="1">
    <location>
        <begin position="34"/>
        <end position="59"/>
    </location>
</feature>
<proteinExistence type="predicted"/>
<sequence length="132" mass="13546">MISLPSSVSSASSTLSTSGGASAHAPLFNVVDVSGLGPPVHPDKSRSTNTTGGQAAARPAHATIMSAGGSSFRAETDIPMMNGQWPVRHAKGLLNGPGQNNCFLNCAVQVSAICRQALVVNYSKLTLRDVLT</sequence>
<evidence type="ECO:0000256" key="1">
    <source>
        <dbReference type="SAM" id="MobiDB-lite"/>
    </source>
</evidence>
<dbReference type="EnsemblMetazoa" id="AMAM015677-RA">
    <property type="protein sequence ID" value="AMAM015677-PA"/>
    <property type="gene ID" value="AMAM015677"/>
</dbReference>
<evidence type="ECO:0000313" key="3">
    <source>
        <dbReference type="Proteomes" id="UP000075901"/>
    </source>
</evidence>